<dbReference type="Gene3D" id="1.10.1780.10">
    <property type="entry name" value="Clp, N-terminal domain"/>
    <property type="match status" value="1"/>
</dbReference>
<dbReference type="InterPro" id="IPR036628">
    <property type="entry name" value="Clp_N_dom_sf"/>
</dbReference>
<name>A0A2K1K3D8_PHYPA</name>
<keyword evidence="4" id="KW-0804">Transcription</keyword>
<dbReference type="GO" id="GO:0044183">
    <property type="term" value="F:protein folding chaperone"/>
    <property type="evidence" value="ECO:0000318"/>
    <property type="project" value="GO_Central"/>
</dbReference>
<dbReference type="GO" id="GO:0005634">
    <property type="term" value="C:nucleus"/>
    <property type="evidence" value="ECO:0000318"/>
    <property type="project" value="GO_Central"/>
</dbReference>
<evidence type="ECO:0000313" key="10">
    <source>
        <dbReference type="Proteomes" id="UP000006727"/>
    </source>
</evidence>
<evidence type="ECO:0000256" key="5">
    <source>
        <dbReference type="PROSITE-ProRule" id="PRU01251"/>
    </source>
</evidence>
<feature type="domain" description="Clp R" evidence="7">
    <location>
        <begin position="9"/>
        <end position="169"/>
    </location>
</feature>
<dbReference type="SUPFAM" id="SSF52540">
    <property type="entry name" value="P-loop containing nucleoside triphosphate hydrolases"/>
    <property type="match status" value="1"/>
</dbReference>
<dbReference type="OrthoDB" id="1929681at2759"/>
<evidence type="ECO:0000313" key="8">
    <source>
        <dbReference type="EMBL" id="PNR48290.1"/>
    </source>
</evidence>
<sequence>MRSGANSVQHLLTPAAHGVLKYAVTEARRRGHPQVQPLHVVSMLLTHAGSRLRQACMLSQPQNSQSAECRALEVCFNVALDHLPQSALAAASQPILSNALMAALKRAHAHQRRGCPEHQQSPLLAVKVEIDQLIISILDDPSVSRVMKEAGLSSTNVKFNLEDGPVTATVANGDGKGLTSHVSNGVGQALSSHEQASKHGIDMVSQGPFYDNSCVTQEENETKASVKFSRLPANQTSSMESWQQSDAVIESHERRELVCRAPNRSNPVVGPGGGLSSKDEDVLNILNIFLRPRIKNVILVGDITAANAVNSDLALRIKNGNVPAQLQGLQILDPLLSSSSFGYCSSLEMDQKLAELSKIVGECMPAGAILHIGDLQWLAEPMQLKKGPSNFCPAQRTASELRQLLIRHASSRLWFVGVATPQTFSRLQVLYPSLIADWGLQPVPLSIGSQPDFLSRLTNCTRVVHDLHSLHSTPSASVESPRVTLMQDTRPVSNSGPNERFQCCVECLAKFEEERRLIHEHESLSLHLSLTGDEASFGVVNGGTGQVGKESVVQQLMQLREKWQKNCRMLHGDSSQSVGAQSRPQLPSPFSRMTASSHINLPKSCGLGVDVSSRWSGPGNRSVTSPAVVQPIRASPLFTMNAARQGAISPLQRMVQAQDAASLGADKILEANGGPDTGSPKDGSSVASAPDDHEDPHTSTGTSAQNASLANIHTNLALGRANDASPMAGKLRAPISLASKPSPLHAGGAGVGACPISVKNTTKPHWLLQSPLQQQRPVANNPSQPRGLSRQLYASPLTRRQARVSKSPSPPPAAPLKDVVDDPTLKGLYKGLMQRVPWQAAAVAGIATTVMKCRSGMGSFRGATAKTDTWLLLLGPDPVAKVAIAKALAEMVFGGERSLLHIGFADGSPARLEGDDSGMRYRGKTPLDRLAEAVRLKPSSVILLEDIDKATSVFKNNVVRAMERGKLADSSMREVSLSNSIIVMTTSVGSVDCEPVERLGALSFSEAKLAALKRAEICVRIKHSSSEKIVFKSANNKIVVVDHGEEEQKKFVETTSSPLEVPLWVTKRKQDSFLQGELRSKFDAKRTKSGQGRFLNLDLNLSTGENKGCWTGETDDHCVTDFDAEEVKRKKVLEHVRLMLTDKFCALPDYAVGFDPYDFNGLATEILNTLSKSFEDHSPSEAGVEVDLRLLEYLMSCVWKIPDGRQKFNAWVDDVFSKSISRSLVDISTAGGPVVELIAGLSVVKDAFEGVALPHSINFVSTVAV</sequence>
<organism evidence="8">
    <name type="scientific">Physcomitrium patens</name>
    <name type="common">Spreading-leaved earth moss</name>
    <name type="synonym">Physcomitrella patens</name>
    <dbReference type="NCBI Taxonomy" id="3218"/>
    <lineage>
        <taxon>Eukaryota</taxon>
        <taxon>Viridiplantae</taxon>
        <taxon>Streptophyta</taxon>
        <taxon>Embryophyta</taxon>
        <taxon>Bryophyta</taxon>
        <taxon>Bryophytina</taxon>
        <taxon>Bryopsida</taxon>
        <taxon>Funariidae</taxon>
        <taxon>Funariales</taxon>
        <taxon>Funariaceae</taxon>
        <taxon>Physcomitrium</taxon>
    </lineage>
</organism>
<dbReference type="AlphaFoldDB" id="A0A2K1K3D8"/>
<dbReference type="Pfam" id="PF02861">
    <property type="entry name" value="Clp_N"/>
    <property type="match status" value="1"/>
</dbReference>
<reference evidence="9" key="3">
    <citation type="submission" date="2020-12" db="UniProtKB">
        <authorList>
            <consortium name="EnsemblPlants"/>
        </authorList>
    </citation>
    <scope>IDENTIFICATION</scope>
</reference>
<evidence type="ECO:0000256" key="3">
    <source>
        <dbReference type="ARBA" id="ARBA00023015"/>
    </source>
</evidence>
<dbReference type="InterPro" id="IPR004176">
    <property type="entry name" value="Clp_R_N"/>
</dbReference>
<feature type="region of interest" description="Disordered" evidence="6">
    <location>
        <begin position="797"/>
        <end position="820"/>
    </location>
</feature>
<dbReference type="InterPro" id="IPR027417">
    <property type="entry name" value="P-loop_NTPase"/>
</dbReference>
<reference evidence="8 10" key="1">
    <citation type="journal article" date="2008" name="Science">
        <title>The Physcomitrella genome reveals evolutionary insights into the conquest of land by plants.</title>
        <authorList>
            <person name="Rensing S."/>
            <person name="Lang D."/>
            <person name="Zimmer A."/>
            <person name="Terry A."/>
            <person name="Salamov A."/>
            <person name="Shapiro H."/>
            <person name="Nishiyama T."/>
            <person name="Perroud P.-F."/>
            <person name="Lindquist E."/>
            <person name="Kamisugi Y."/>
            <person name="Tanahashi T."/>
            <person name="Sakakibara K."/>
            <person name="Fujita T."/>
            <person name="Oishi K."/>
            <person name="Shin-I T."/>
            <person name="Kuroki Y."/>
            <person name="Toyoda A."/>
            <person name="Suzuki Y."/>
            <person name="Hashimoto A."/>
            <person name="Yamaguchi K."/>
            <person name="Sugano A."/>
            <person name="Kohara Y."/>
            <person name="Fujiyama A."/>
            <person name="Anterola A."/>
            <person name="Aoki S."/>
            <person name="Ashton N."/>
            <person name="Barbazuk W.B."/>
            <person name="Barker E."/>
            <person name="Bennetzen J."/>
            <person name="Bezanilla M."/>
            <person name="Blankenship R."/>
            <person name="Cho S.H."/>
            <person name="Dutcher S."/>
            <person name="Estelle M."/>
            <person name="Fawcett J.A."/>
            <person name="Gundlach H."/>
            <person name="Hanada K."/>
            <person name="Heyl A."/>
            <person name="Hicks K.A."/>
            <person name="Hugh J."/>
            <person name="Lohr M."/>
            <person name="Mayer K."/>
            <person name="Melkozernov A."/>
            <person name="Murata T."/>
            <person name="Nelson D."/>
            <person name="Pils B."/>
            <person name="Prigge M."/>
            <person name="Reiss B."/>
            <person name="Renner T."/>
            <person name="Rombauts S."/>
            <person name="Rushton P."/>
            <person name="Sanderfoot A."/>
            <person name="Schween G."/>
            <person name="Shiu S.-H."/>
            <person name="Stueber K."/>
            <person name="Theodoulou F.L."/>
            <person name="Tu H."/>
            <person name="Van de Peer Y."/>
            <person name="Verrier P.J."/>
            <person name="Waters E."/>
            <person name="Wood A."/>
            <person name="Yang L."/>
            <person name="Cove D."/>
            <person name="Cuming A."/>
            <person name="Hasebe M."/>
            <person name="Lucas S."/>
            <person name="Mishler D.B."/>
            <person name="Reski R."/>
            <person name="Grigoriev I."/>
            <person name="Quatrano R.S."/>
            <person name="Boore J.L."/>
        </authorList>
    </citation>
    <scope>NUCLEOTIDE SEQUENCE [LARGE SCALE GENOMIC DNA]</scope>
    <source>
        <strain evidence="9 10">cv. Gransden 2004</strain>
    </source>
</reference>
<dbReference type="PROSITE" id="PS51903">
    <property type="entry name" value="CLP_R"/>
    <property type="match status" value="1"/>
</dbReference>
<accession>A0A2K1K3D8</accession>
<dbReference type="PANTHER" id="PTHR43572">
    <property type="entry name" value="CHAPERONE PROTEIN CLPD, CHLOROPLASTIC"/>
    <property type="match status" value="1"/>
</dbReference>
<comment type="similarity">
    <text evidence="1">Belongs to the ClpA/ClpB family.</text>
</comment>
<dbReference type="GeneID" id="112286445"/>
<evidence type="ECO:0000256" key="1">
    <source>
        <dbReference type="ARBA" id="ARBA00008675"/>
    </source>
</evidence>
<evidence type="ECO:0000259" key="7">
    <source>
        <dbReference type="PROSITE" id="PS51903"/>
    </source>
</evidence>
<dbReference type="Pfam" id="PF07724">
    <property type="entry name" value="AAA_2"/>
    <property type="match status" value="1"/>
</dbReference>
<dbReference type="Gramene" id="Pp3c9_16100V3.2">
    <property type="protein sequence ID" value="Pp3c9_16100V3.2"/>
    <property type="gene ID" value="Pp3c9_16100"/>
</dbReference>
<dbReference type="InterPro" id="IPR058680">
    <property type="entry name" value="NBD_SMAX1-like"/>
</dbReference>
<dbReference type="EMBL" id="ABEU02000009">
    <property type="protein sequence ID" value="PNR48290.1"/>
    <property type="molecule type" value="Genomic_DNA"/>
</dbReference>
<evidence type="ECO:0000256" key="6">
    <source>
        <dbReference type="SAM" id="MobiDB-lite"/>
    </source>
</evidence>
<keyword evidence="10" id="KW-1185">Reference proteome</keyword>
<dbReference type="EnsemblPlants" id="Pp3c9_16100V3.1">
    <property type="protein sequence ID" value="Pp3c9_16100V3.1"/>
    <property type="gene ID" value="Pp3c9_16100"/>
</dbReference>
<dbReference type="GO" id="GO:0005524">
    <property type="term" value="F:ATP binding"/>
    <property type="evidence" value="ECO:0007669"/>
    <property type="project" value="InterPro"/>
</dbReference>
<reference evidence="8 10" key="2">
    <citation type="journal article" date="2018" name="Plant J.">
        <title>The Physcomitrella patens chromosome-scale assembly reveals moss genome structure and evolution.</title>
        <authorList>
            <person name="Lang D."/>
            <person name="Ullrich K.K."/>
            <person name="Murat F."/>
            <person name="Fuchs J."/>
            <person name="Jenkins J."/>
            <person name="Haas F.B."/>
            <person name="Piednoel M."/>
            <person name="Gundlach H."/>
            <person name="Van Bel M."/>
            <person name="Meyberg R."/>
            <person name="Vives C."/>
            <person name="Morata J."/>
            <person name="Symeonidi A."/>
            <person name="Hiss M."/>
            <person name="Muchero W."/>
            <person name="Kamisugi Y."/>
            <person name="Saleh O."/>
            <person name="Blanc G."/>
            <person name="Decker E.L."/>
            <person name="van Gessel N."/>
            <person name="Grimwood J."/>
            <person name="Hayes R.D."/>
            <person name="Graham S.W."/>
            <person name="Gunter L.E."/>
            <person name="McDaniel S.F."/>
            <person name="Hoernstein S.N.W."/>
            <person name="Larsson A."/>
            <person name="Li F.W."/>
            <person name="Perroud P.F."/>
            <person name="Phillips J."/>
            <person name="Ranjan P."/>
            <person name="Rokshar D.S."/>
            <person name="Rothfels C.J."/>
            <person name="Schneider L."/>
            <person name="Shu S."/>
            <person name="Stevenson D.W."/>
            <person name="Thummler F."/>
            <person name="Tillich M."/>
            <person name="Villarreal Aguilar J.C."/>
            <person name="Widiez T."/>
            <person name="Wong G.K."/>
            <person name="Wymore A."/>
            <person name="Zhang Y."/>
            <person name="Zimmer A.D."/>
            <person name="Quatrano R.S."/>
            <person name="Mayer K.F.X."/>
            <person name="Goodstein D."/>
            <person name="Casacuberta J.M."/>
            <person name="Vandepoele K."/>
            <person name="Reski R."/>
            <person name="Cuming A.C."/>
            <person name="Tuskan G.A."/>
            <person name="Maumus F."/>
            <person name="Salse J."/>
            <person name="Schmutz J."/>
            <person name="Rensing S.A."/>
        </authorList>
    </citation>
    <scope>NUCLEOTIDE SEQUENCE [LARGE SCALE GENOMIC DNA]</scope>
    <source>
        <strain evidence="9 10">cv. Gransden 2004</strain>
    </source>
</reference>
<keyword evidence="3" id="KW-0805">Transcription regulation</keyword>
<dbReference type="InterPro" id="IPR051650">
    <property type="entry name" value="SL_signaling_regulator"/>
</dbReference>
<dbReference type="InterPro" id="IPR001270">
    <property type="entry name" value="ClpA/B"/>
</dbReference>
<dbReference type="SUPFAM" id="SSF81923">
    <property type="entry name" value="Double Clp-N motif"/>
    <property type="match status" value="1"/>
</dbReference>
<evidence type="ECO:0000256" key="4">
    <source>
        <dbReference type="ARBA" id="ARBA00023163"/>
    </source>
</evidence>
<feature type="region of interest" description="Disordered" evidence="6">
    <location>
        <begin position="770"/>
        <end position="789"/>
    </location>
</feature>
<feature type="region of interest" description="Disordered" evidence="6">
    <location>
        <begin position="668"/>
        <end position="706"/>
    </location>
</feature>
<dbReference type="FunCoup" id="A0A2K1K3D8">
    <property type="interactions" value="1177"/>
</dbReference>
<gene>
    <name evidence="9" type="primary">LOC112286445</name>
    <name evidence="8" type="ORF">PHYPA_012765</name>
</gene>
<dbReference type="PRINTS" id="PR00300">
    <property type="entry name" value="CLPPROTEASEA"/>
</dbReference>
<feature type="region of interest" description="Disordered" evidence="6">
    <location>
        <begin position="572"/>
        <end position="595"/>
    </location>
</feature>
<dbReference type="Proteomes" id="UP000006727">
    <property type="component" value="Chromosome 9"/>
</dbReference>
<dbReference type="RefSeq" id="XP_024384104.1">
    <property type="nucleotide sequence ID" value="XM_024528336.2"/>
</dbReference>
<dbReference type="Pfam" id="PF23569">
    <property type="entry name" value="NBD_SMAX1"/>
    <property type="match status" value="1"/>
</dbReference>
<evidence type="ECO:0000256" key="2">
    <source>
        <dbReference type="ARBA" id="ARBA00022737"/>
    </source>
</evidence>
<dbReference type="STRING" id="3218.A0A2K1K3D8"/>
<dbReference type="PaxDb" id="3218-PP1S78_141V6.1"/>
<dbReference type="PANTHER" id="PTHR43572:SF13">
    <property type="entry name" value="PROTEIN SUPPRESSOR OF MAX2 1"/>
    <property type="match status" value="1"/>
</dbReference>
<keyword evidence="2 5" id="KW-0677">Repeat</keyword>
<feature type="compositionally biased region" description="Polar residues" evidence="6">
    <location>
        <begin position="770"/>
        <end position="786"/>
    </location>
</feature>
<evidence type="ECO:0000313" key="9">
    <source>
        <dbReference type="EnsemblPlants" id="Pp3c9_16100V3.1"/>
    </source>
</evidence>
<dbReference type="Gramene" id="Pp3c9_16100V3.1">
    <property type="protein sequence ID" value="Pp3c9_16100V3.1"/>
    <property type="gene ID" value="Pp3c9_16100"/>
</dbReference>
<feature type="compositionally biased region" description="Polar residues" evidence="6">
    <location>
        <begin position="573"/>
        <end position="585"/>
    </location>
</feature>
<dbReference type="KEGG" id="ppp:112286445"/>
<dbReference type="Gene3D" id="3.40.50.300">
    <property type="entry name" value="P-loop containing nucleotide triphosphate hydrolases"/>
    <property type="match status" value="1"/>
</dbReference>
<dbReference type="InterPro" id="IPR003959">
    <property type="entry name" value="ATPase_AAA_core"/>
</dbReference>
<protein>
    <recommendedName>
        <fullName evidence="7">Clp R domain-containing protein</fullName>
    </recommendedName>
</protein>
<dbReference type="Pfam" id="PF26587">
    <property type="entry name" value="AAA_lid_SMAX1"/>
    <property type="match status" value="1"/>
</dbReference>
<dbReference type="GO" id="GO:0016887">
    <property type="term" value="F:ATP hydrolysis activity"/>
    <property type="evidence" value="ECO:0007669"/>
    <property type="project" value="InterPro"/>
</dbReference>
<dbReference type="InterPro" id="IPR058954">
    <property type="entry name" value="AAA_lid_SMAX1"/>
</dbReference>
<dbReference type="EnsemblPlants" id="Pp3c9_16100V3.2">
    <property type="protein sequence ID" value="Pp3c9_16100V3.2"/>
    <property type="gene ID" value="Pp3c9_16100"/>
</dbReference>
<proteinExistence type="inferred from homology"/>